<comment type="caution">
    <text evidence="1">The sequence shown here is derived from an EMBL/GenBank/DDBJ whole genome shotgun (WGS) entry which is preliminary data.</text>
</comment>
<dbReference type="EMBL" id="VDES01000002">
    <property type="protein sequence ID" value="MBA1375070.1"/>
    <property type="molecule type" value="Genomic_DNA"/>
</dbReference>
<proteinExistence type="predicted"/>
<sequence length="292" mass="32619">MTVEWRRTRELMRARIVALGGEIFADIADHGTVTDAAWTGFIERVAKQLMQRPGPASDCALSLLGDSRPLRQALEASGARLMGEDAPAFRVVAVRRGLTRMRNAAIGGSEHRAKTWGRLDQISRSVAGPDATNRCTIAHFRLLAEHLREHHASDRNLPRTIITIEEYFAEFCADCGPSALDSDAEVERPFLPVEADLPELARSGRFLEECLSQLEDEPGTFVRVHFKMTDPVEFSTSGYCQRQNIDRRRFYRVLEDALSALSTCLTTKAEGLFEHLTGFQSGSEQWSRNPGN</sequence>
<reference evidence="1 2" key="1">
    <citation type="journal article" date="1994" name="Int. J. Syst. Bacteriol.">
        <title>Phylogenetic positions of novel aerobic, bacteriochlorophyll a-containing bacteria and description of Roseococcus thiosulfatophilus gen. nov., sp. nov., Erythromicrobium ramosum gen. nov., sp. nov., and Erythrobacter litoralis sp. nov.</title>
        <authorList>
            <person name="Yurkov V."/>
            <person name="Stackebrandt E."/>
            <person name="Holmes A."/>
            <person name="Fuerst J.A."/>
            <person name="Hugenholtz P."/>
            <person name="Golecki J."/>
            <person name="Gad'on N."/>
            <person name="Gorlenko V.M."/>
            <person name="Kompantseva E.I."/>
            <person name="Drews G."/>
        </authorList>
    </citation>
    <scope>NUCLEOTIDE SEQUENCE [LARGE SCALE GENOMIC DNA]</scope>
    <source>
        <strain evidence="1 2">KR-99</strain>
    </source>
</reference>
<evidence type="ECO:0000313" key="1">
    <source>
        <dbReference type="EMBL" id="MBA1375070.1"/>
    </source>
</evidence>
<protein>
    <submittedName>
        <fullName evidence="1">Uncharacterized protein</fullName>
    </submittedName>
</protein>
<name>A0A7V8REM3_9SPHN</name>
<evidence type="ECO:0000313" key="2">
    <source>
        <dbReference type="Proteomes" id="UP000589292"/>
    </source>
</evidence>
<dbReference type="RefSeq" id="WP_206678388.1">
    <property type="nucleotide sequence ID" value="NZ_BAAAGB010000001.1"/>
</dbReference>
<dbReference type="AlphaFoldDB" id="A0A7V8REM3"/>
<keyword evidence="2" id="KW-1185">Reference proteome</keyword>
<gene>
    <name evidence="1" type="ORF">FG486_12040</name>
</gene>
<dbReference type="Proteomes" id="UP000589292">
    <property type="component" value="Unassembled WGS sequence"/>
</dbReference>
<organism evidence="1 2">
    <name type="scientific">Sphingomonas ursincola</name>
    <dbReference type="NCBI Taxonomy" id="56361"/>
    <lineage>
        <taxon>Bacteria</taxon>
        <taxon>Pseudomonadati</taxon>
        <taxon>Pseudomonadota</taxon>
        <taxon>Alphaproteobacteria</taxon>
        <taxon>Sphingomonadales</taxon>
        <taxon>Sphingomonadaceae</taxon>
        <taxon>Sphingomonas</taxon>
    </lineage>
</organism>
<accession>A0A7V8REM3</accession>